<evidence type="ECO:0000256" key="1">
    <source>
        <dbReference type="SAM" id="MobiDB-lite"/>
    </source>
</evidence>
<dbReference type="Proteomes" id="UP000017246">
    <property type="component" value="Unassembled WGS sequence"/>
</dbReference>
<dbReference type="EMBL" id="LN902848">
    <property type="protein sequence ID" value="CDS43432.1"/>
    <property type="molecule type" value="Genomic_DNA"/>
</dbReference>
<reference evidence="2" key="1">
    <citation type="journal article" date="2013" name="Nature">
        <title>The genomes of four tapeworm species reveal adaptations to parasitism.</title>
        <authorList>
            <person name="Tsai I.J."/>
            <person name="Zarowiecki M."/>
            <person name="Holroyd N."/>
            <person name="Garciarrubio A."/>
            <person name="Sanchez-Flores A."/>
            <person name="Brooks K.L."/>
            <person name="Tracey A."/>
            <person name="Bobes R.J."/>
            <person name="Fragoso G."/>
            <person name="Sciutto E."/>
            <person name="Aslett M."/>
            <person name="Beasley H."/>
            <person name="Bennett H.M."/>
            <person name="Cai J."/>
            <person name="Camicia F."/>
            <person name="Clark R."/>
            <person name="Cucher M."/>
            <person name="De Silva N."/>
            <person name="Day T.A."/>
            <person name="Deplazes P."/>
            <person name="Estrada K."/>
            <person name="Fernandez C."/>
            <person name="Holland P.W."/>
            <person name="Hou J."/>
            <person name="Hu S."/>
            <person name="Huckvale T."/>
            <person name="Hung S.S."/>
            <person name="Kamenetzky L."/>
            <person name="Keane J.A."/>
            <person name="Kiss F."/>
            <person name="Koziol U."/>
            <person name="Lambert O."/>
            <person name="Liu K."/>
            <person name="Luo X."/>
            <person name="Luo Y."/>
            <person name="Macchiaroli N."/>
            <person name="Nichol S."/>
            <person name="Paps J."/>
            <person name="Parkinson J."/>
            <person name="Pouchkina-Stantcheva N."/>
            <person name="Riddiford N."/>
            <person name="Rosenzvit M."/>
            <person name="Salinas G."/>
            <person name="Wasmuth J.D."/>
            <person name="Zamanian M."/>
            <person name="Zheng Y."/>
            <person name="Cai X."/>
            <person name="Soberon X."/>
            <person name="Olson P.D."/>
            <person name="Laclette J.P."/>
            <person name="Brehm K."/>
            <person name="Berriman M."/>
            <person name="Garciarrubio A."/>
            <person name="Bobes R.J."/>
            <person name="Fragoso G."/>
            <person name="Sanchez-Flores A."/>
            <person name="Estrada K."/>
            <person name="Cevallos M.A."/>
            <person name="Morett E."/>
            <person name="Gonzalez V."/>
            <person name="Portillo T."/>
            <person name="Ochoa-Leyva A."/>
            <person name="Jose M.V."/>
            <person name="Sciutto E."/>
            <person name="Landa A."/>
            <person name="Jimenez L."/>
            <person name="Valdes V."/>
            <person name="Carrero J.C."/>
            <person name="Larralde C."/>
            <person name="Morales-Montor J."/>
            <person name="Limon-Lason J."/>
            <person name="Soberon X."/>
            <person name="Laclette J.P."/>
        </authorList>
    </citation>
    <scope>NUCLEOTIDE SEQUENCE [LARGE SCALE GENOMIC DNA]</scope>
</reference>
<proteinExistence type="predicted"/>
<keyword evidence="3" id="KW-1185">Reference proteome</keyword>
<protein>
    <submittedName>
        <fullName evidence="2">Uncharacterized protein</fullName>
    </submittedName>
</protein>
<gene>
    <name evidence="2" type="ORF">EmuJ_001119400</name>
</gene>
<reference evidence="2" key="2">
    <citation type="submission" date="2015-11" db="EMBL/GenBank/DDBJ databases">
        <authorList>
            <person name="Zhang Y."/>
            <person name="Guo Z."/>
        </authorList>
    </citation>
    <scope>NUCLEOTIDE SEQUENCE</scope>
</reference>
<organism evidence="2 3">
    <name type="scientific">Echinococcus multilocularis</name>
    <name type="common">Fox tapeworm</name>
    <dbReference type="NCBI Taxonomy" id="6211"/>
    <lineage>
        <taxon>Eukaryota</taxon>
        <taxon>Metazoa</taxon>
        <taxon>Spiralia</taxon>
        <taxon>Lophotrochozoa</taxon>
        <taxon>Platyhelminthes</taxon>
        <taxon>Cestoda</taxon>
        <taxon>Eucestoda</taxon>
        <taxon>Cyclophyllidea</taxon>
        <taxon>Taeniidae</taxon>
        <taxon>Echinococcus</taxon>
    </lineage>
</organism>
<sequence length="212" mass="23568">MRDPGGEYVCFKDSLKWQCHDPVLNSTPTSNERTFATFSSVHTWPARQGRDFDAITPKHHAEVDRGLIAAPINPAPQHSNANSAVVLTQNHQYPDNPVRQMKRATIYSKASAGTQIPGTPMSISGCSIRSSENHEQSTNPPHTFVFKKPNNWLFSQGRKKKETTKSNKFSTHIPRNRRKTTLGKTSNSKVSAGNTALLDASILRFEITVKLS</sequence>
<evidence type="ECO:0000313" key="3">
    <source>
        <dbReference type="Proteomes" id="UP000017246"/>
    </source>
</evidence>
<evidence type="ECO:0000313" key="2">
    <source>
        <dbReference type="EMBL" id="CDS43432.1"/>
    </source>
</evidence>
<name>A0A068YMP0_ECHMU</name>
<accession>A0A068YMP0</accession>
<dbReference type="AlphaFoldDB" id="A0A068YMP0"/>
<feature type="region of interest" description="Disordered" evidence="1">
    <location>
        <begin position="156"/>
        <end position="189"/>
    </location>
</feature>